<dbReference type="InterPro" id="IPR050807">
    <property type="entry name" value="TransReg_Diox_bact_type"/>
</dbReference>
<name>A0ABW3UU51_9BACL</name>
<dbReference type="InterPro" id="IPR010982">
    <property type="entry name" value="Lambda_DNA-bd_dom_sf"/>
</dbReference>
<evidence type="ECO:0000259" key="2">
    <source>
        <dbReference type="PROSITE" id="PS50943"/>
    </source>
</evidence>
<dbReference type="RefSeq" id="WP_079911162.1">
    <property type="nucleotide sequence ID" value="NZ_BAABJG010000004.1"/>
</dbReference>
<dbReference type="InterPro" id="IPR013096">
    <property type="entry name" value="Cupin_2"/>
</dbReference>
<dbReference type="InterPro" id="IPR001387">
    <property type="entry name" value="Cro/C1-type_HTH"/>
</dbReference>
<protein>
    <submittedName>
        <fullName evidence="3">Helix-turn-helix domain-containing protein</fullName>
    </submittedName>
</protein>
<dbReference type="SMART" id="SM00530">
    <property type="entry name" value="HTH_XRE"/>
    <property type="match status" value="1"/>
</dbReference>
<evidence type="ECO:0000313" key="3">
    <source>
        <dbReference type="EMBL" id="MFD1224433.1"/>
    </source>
</evidence>
<sequence>MEIGATIRAIRKKRGITIGQLCEATGLSQGFMSLVENNKTSPSLATLDSIAGVLKVPLAFLLLKQEERMKVVRKEERTFSLYKDQLKVEHLGEEGGLRMILIEIPPGPPMTEEPSVHEGVECHLILKGTLLVTQGEDEFVLGEGDTFTWQACVPHKVVNIGEDQAVILIASYNESRAGRS</sequence>
<keyword evidence="1" id="KW-0238">DNA-binding</keyword>
<reference evidence="4" key="1">
    <citation type="journal article" date="2019" name="Int. J. Syst. Evol. Microbiol.">
        <title>The Global Catalogue of Microorganisms (GCM) 10K type strain sequencing project: providing services to taxonomists for standard genome sequencing and annotation.</title>
        <authorList>
            <consortium name="The Broad Institute Genomics Platform"/>
            <consortium name="The Broad Institute Genome Sequencing Center for Infectious Disease"/>
            <person name="Wu L."/>
            <person name="Ma J."/>
        </authorList>
    </citation>
    <scope>NUCLEOTIDE SEQUENCE [LARGE SCALE GENOMIC DNA]</scope>
    <source>
        <strain evidence="4">CCUG 53270</strain>
    </source>
</reference>
<dbReference type="PROSITE" id="PS50943">
    <property type="entry name" value="HTH_CROC1"/>
    <property type="match status" value="1"/>
</dbReference>
<feature type="domain" description="HTH cro/C1-type" evidence="2">
    <location>
        <begin position="7"/>
        <end position="61"/>
    </location>
</feature>
<evidence type="ECO:0000256" key="1">
    <source>
        <dbReference type="ARBA" id="ARBA00023125"/>
    </source>
</evidence>
<dbReference type="InterPro" id="IPR014710">
    <property type="entry name" value="RmlC-like_jellyroll"/>
</dbReference>
<dbReference type="Pfam" id="PF07883">
    <property type="entry name" value="Cupin_2"/>
    <property type="match status" value="1"/>
</dbReference>
<dbReference type="PANTHER" id="PTHR46797:SF2">
    <property type="entry name" value="TRANSCRIPTIONAL REGULATOR"/>
    <property type="match status" value="1"/>
</dbReference>
<gene>
    <name evidence="3" type="ORF">ACFQ4B_30430</name>
</gene>
<dbReference type="Gene3D" id="2.60.120.10">
    <property type="entry name" value="Jelly Rolls"/>
    <property type="match status" value="1"/>
</dbReference>
<keyword evidence="4" id="KW-1185">Reference proteome</keyword>
<dbReference type="Gene3D" id="1.10.260.40">
    <property type="entry name" value="lambda repressor-like DNA-binding domains"/>
    <property type="match status" value="1"/>
</dbReference>
<dbReference type="Proteomes" id="UP001597180">
    <property type="component" value="Unassembled WGS sequence"/>
</dbReference>
<dbReference type="Pfam" id="PF01381">
    <property type="entry name" value="HTH_3"/>
    <property type="match status" value="1"/>
</dbReference>
<accession>A0ABW3UU51</accession>
<proteinExistence type="predicted"/>
<dbReference type="InterPro" id="IPR011051">
    <property type="entry name" value="RmlC_Cupin_sf"/>
</dbReference>
<dbReference type="SUPFAM" id="SSF51182">
    <property type="entry name" value="RmlC-like cupins"/>
    <property type="match status" value="1"/>
</dbReference>
<comment type="caution">
    <text evidence="3">The sequence shown here is derived from an EMBL/GenBank/DDBJ whole genome shotgun (WGS) entry which is preliminary data.</text>
</comment>
<dbReference type="CDD" id="cd00093">
    <property type="entry name" value="HTH_XRE"/>
    <property type="match status" value="1"/>
</dbReference>
<dbReference type="PANTHER" id="PTHR46797">
    <property type="entry name" value="HTH-TYPE TRANSCRIPTIONAL REGULATOR"/>
    <property type="match status" value="1"/>
</dbReference>
<dbReference type="EMBL" id="JBHTLU010000045">
    <property type="protein sequence ID" value="MFD1224433.1"/>
    <property type="molecule type" value="Genomic_DNA"/>
</dbReference>
<evidence type="ECO:0000313" key="4">
    <source>
        <dbReference type="Proteomes" id="UP001597180"/>
    </source>
</evidence>
<dbReference type="CDD" id="cd02209">
    <property type="entry name" value="cupin_XRE_C"/>
    <property type="match status" value="1"/>
</dbReference>
<organism evidence="3 4">
    <name type="scientific">Paenibacillus vulneris</name>
    <dbReference type="NCBI Taxonomy" id="1133364"/>
    <lineage>
        <taxon>Bacteria</taxon>
        <taxon>Bacillati</taxon>
        <taxon>Bacillota</taxon>
        <taxon>Bacilli</taxon>
        <taxon>Bacillales</taxon>
        <taxon>Paenibacillaceae</taxon>
        <taxon>Paenibacillus</taxon>
    </lineage>
</organism>
<dbReference type="SUPFAM" id="SSF47413">
    <property type="entry name" value="lambda repressor-like DNA-binding domains"/>
    <property type="match status" value="1"/>
</dbReference>